<reference evidence="2" key="1">
    <citation type="journal article" date="2015" name="Genome Announc.">
        <title>Draft Genome Sequence of Tolypothrix boutellei Strain VB521301.</title>
        <authorList>
            <person name="Chandrababunaidu M.M."/>
            <person name="Singh D."/>
            <person name="Sen D."/>
            <person name="Bhan S."/>
            <person name="Das S."/>
            <person name="Gupta A."/>
            <person name="Adhikary S.P."/>
            <person name="Tripathy S."/>
        </authorList>
    </citation>
    <scope>NUCLEOTIDE SEQUENCE</scope>
    <source>
        <strain evidence="2">VB521301</strain>
    </source>
</reference>
<dbReference type="Pfam" id="PF20376">
    <property type="entry name" value="DUF6671"/>
    <property type="match status" value="1"/>
</dbReference>
<organism evidence="2 3">
    <name type="scientific">Tolypothrix bouteillei VB521301</name>
    <dbReference type="NCBI Taxonomy" id="1479485"/>
    <lineage>
        <taxon>Bacteria</taxon>
        <taxon>Bacillati</taxon>
        <taxon>Cyanobacteriota</taxon>
        <taxon>Cyanophyceae</taxon>
        <taxon>Nostocales</taxon>
        <taxon>Tolypothrichaceae</taxon>
        <taxon>Tolypothrix</taxon>
    </lineage>
</organism>
<protein>
    <recommendedName>
        <fullName evidence="1">DUF6671 domain-containing protein</fullName>
    </recommendedName>
</protein>
<keyword evidence="3" id="KW-1185">Reference proteome</keyword>
<feature type="domain" description="DUF6671" evidence="1">
    <location>
        <begin position="67"/>
        <end position="287"/>
    </location>
</feature>
<proteinExistence type="predicted"/>
<evidence type="ECO:0000259" key="1">
    <source>
        <dbReference type="Pfam" id="PF20376"/>
    </source>
</evidence>
<reference evidence="2" key="2">
    <citation type="submission" date="2019-11" db="EMBL/GenBank/DDBJ databases">
        <title>Improved Assembly of Tolypothrix boutellei genome.</title>
        <authorList>
            <person name="Sarangi A.N."/>
            <person name="Mukherjee M."/>
            <person name="Ghosh S."/>
            <person name="Singh D."/>
            <person name="Das A."/>
            <person name="Kant S."/>
            <person name="Prusty A."/>
            <person name="Tripathy S."/>
        </authorList>
    </citation>
    <scope>NUCLEOTIDE SEQUENCE</scope>
    <source>
        <strain evidence="2">VB521301</strain>
    </source>
</reference>
<comment type="caution">
    <text evidence="2">The sequence shown here is derived from an EMBL/GenBank/DDBJ whole genome shotgun (WGS) entry which is preliminary data.</text>
</comment>
<evidence type="ECO:0000313" key="3">
    <source>
        <dbReference type="Proteomes" id="UP000029738"/>
    </source>
</evidence>
<sequence>MKKHLLFDNRVAVLATKHHKEKAIAPIVEQELGVKVIVPQDFDTDRFGTFTRDVKRVGNQIEAARVKAETALSVTNETLALASEGTFGPHPSNPFVPCNREIVILLDKTNEIEIIGQAISIETNFNHSIIKNIQEAHEFAEKAGFPEHALVVMVHPSPKNQEEIIKGINTTEQLVEAVTFALKRSETGKISIETDMRALYNPTRMTNIVRATRDLINKIQNTCPNCDFPGFDVFSRKIGLPCAYCHSPTEITLAVTYKCQKCGFLKDVMFPDGIQQADPSLCHYCNP</sequence>
<dbReference type="AlphaFoldDB" id="A0A8S9T3R3"/>
<dbReference type="RefSeq" id="WP_038074677.1">
    <property type="nucleotide sequence ID" value="NZ_JHEG04000001.1"/>
</dbReference>
<dbReference type="Proteomes" id="UP000029738">
    <property type="component" value="Unassembled WGS sequence"/>
</dbReference>
<dbReference type="EMBL" id="JHEG04000001">
    <property type="protein sequence ID" value="KAF3886607.1"/>
    <property type="molecule type" value="Genomic_DNA"/>
</dbReference>
<name>A0A8S9T3R3_9CYAN</name>
<gene>
    <name evidence="2" type="ORF">DA73_0400014825</name>
</gene>
<dbReference type="InterPro" id="IPR046612">
    <property type="entry name" value="DUF6671"/>
</dbReference>
<accession>A0A8S9T3R3</accession>
<evidence type="ECO:0000313" key="2">
    <source>
        <dbReference type="EMBL" id="KAF3886607.1"/>
    </source>
</evidence>